<organism evidence="2 3">
    <name type="scientific">Chryseobacterium indicum</name>
    <dbReference type="NCBI Taxonomy" id="2766954"/>
    <lineage>
        <taxon>Bacteria</taxon>
        <taxon>Pseudomonadati</taxon>
        <taxon>Bacteroidota</taxon>
        <taxon>Flavobacteriia</taxon>
        <taxon>Flavobacteriales</taxon>
        <taxon>Weeksellaceae</taxon>
        <taxon>Chryseobacterium group</taxon>
        <taxon>Chryseobacterium</taxon>
    </lineage>
</organism>
<feature type="compositionally biased region" description="Gly residues" evidence="1">
    <location>
        <begin position="283"/>
        <end position="292"/>
    </location>
</feature>
<dbReference type="EMBL" id="JACSGT010000001">
    <property type="protein sequence ID" value="MCF2218689.1"/>
    <property type="molecule type" value="Genomic_DNA"/>
</dbReference>
<sequence length="520" mass="58266">MKDHKDKGILQIDYNFLNLPKYIRFDKTFVPRFSGMFVDYNVNTRYTYRADGIRLKKIYTYGSGKTNIETSTVTDYLDGFQYEENNDGNLSIAVLKFVPTAEGYYDFEKNKYIYSYTDHLGNIRVSYFKNTNGSAEVLEENNFYPFGMKHEGYNQTAGNPAYSYQYNGKELQKETGWSDYGARMYMSDIARWGVIDPLAEQMRRYSPYTYAYNNPIRFIDPDGRKPQTQEDEIKTVMYPDTMLMFYASGGSTNNRALMQFVGLPDNIGNFFVAMDKLNSVNSKGGGGGGGSSTGANSSSTSSSNEQVDVELQEVTITGKRGVSSYNMLSLHLALLNAIERQLDRIDRYEWYGPAGKGNFGFGTTATTIGFIQGSFRLTNGIYNGSAWSPKYYPSAWIGGSRARITTYNFGKIGRGLGRFSVGIGVIMDIKGMQVYSKDPNSPNAVHPYKMILNSVMGAVGSEGGAYGAIISTFYFGIDNFYPGGWGGNAEHPGVFNDQSRLNQENSFNPYWQLYPGAMKQ</sequence>
<evidence type="ECO:0000313" key="3">
    <source>
        <dbReference type="Proteomes" id="UP001430374"/>
    </source>
</evidence>
<proteinExistence type="predicted"/>
<dbReference type="Gene3D" id="2.180.10.10">
    <property type="entry name" value="RHS repeat-associated core"/>
    <property type="match status" value="1"/>
</dbReference>
<dbReference type="Proteomes" id="UP001430374">
    <property type="component" value="Unassembled WGS sequence"/>
</dbReference>
<evidence type="ECO:0000313" key="2">
    <source>
        <dbReference type="EMBL" id="MCF2218689.1"/>
    </source>
</evidence>
<reference evidence="2" key="1">
    <citation type="submission" date="2021-08" db="EMBL/GenBank/DDBJ databases">
        <title>Complete genome sequence of Chryseobacterium sp strain PS-8.</title>
        <authorList>
            <person name="Das S.K."/>
        </authorList>
    </citation>
    <scope>NUCLEOTIDE SEQUENCE</scope>
    <source>
        <strain evidence="2">PS-8</strain>
    </source>
</reference>
<keyword evidence="3" id="KW-1185">Reference proteome</keyword>
<accession>A0ABS9C2B6</accession>
<protein>
    <submittedName>
        <fullName evidence="2">RHS repeat-associated core domain-containing protein</fullName>
    </submittedName>
</protein>
<name>A0ABS9C2B6_9FLAO</name>
<evidence type="ECO:0000256" key="1">
    <source>
        <dbReference type="SAM" id="MobiDB-lite"/>
    </source>
</evidence>
<dbReference type="NCBIfam" id="TIGR03696">
    <property type="entry name" value="Rhs_assc_core"/>
    <property type="match status" value="1"/>
</dbReference>
<feature type="compositionally biased region" description="Low complexity" evidence="1">
    <location>
        <begin position="293"/>
        <end position="304"/>
    </location>
</feature>
<dbReference type="InterPro" id="IPR050708">
    <property type="entry name" value="T6SS_VgrG/RHS"/>
</dbReference>
<dbReference type="InterPro" id="IPR022385">
    <property type="entry name" value="Rhs_assc_core"/>
</dbReference>
<dbReference type="PANTHER" id="PTHR32305:SF15">
    <property type="entry name" value="PROTEIN RHSA-RELATED"/>
    <property type="match status" value="1"/>
</dbReference>
<gene>
    <name evidence="2" type="ORF">H9Q08_05170</name>
</gene>
<comment type="caution">
    <text evidence="2">The sequence shown here is derived from an EMBL/GenBank/DDBJ whole genome shotgun (WGS) entry which is preliminary data.</text>
</comment>
<dbReference type="PANTHER" id="PTHR32305">
    <property type="match status" value="1"/>
</dbReference>
<feature type="region of interest" description="Disordered" evidence="1">
    <location>
        <begin position="283"/>
        <end position="307"/>
    </location>
</feature>